<dbReference type="GeneID" id="14375920"/>
<organism evidence="7 8">
    <name type="scientific">Halovivax ruber (strain DSM 18193 / JCM 13892 / XH-70)</name>
    <dbReference type="NCBI Taxonomy" id="797302"/>
    <lineage>
        <taxon>Archaea</taxon>
        <taxon>Methanobacteriati</taxon>
        <taxon>Methanobacteriota</taxon>
        <taxon>Stenosarchaea group</taxon>
        <taxon>Halobacteria</taxon>
        <taxon>Halobacteriales</taxon>
        <taxon>Natrialbaceae</taxon>
        <taxon>Halovivax</taxon>
    </lineage>
</organism>
<dbReference type="STRING" id="797302.Halru_0613"/>
<dbReference type="InterPro" id="IPR013525">
    <property type="entry name" value="ABC2_TM"/>
</dbReference>
<keyword evidence="2 5" id="KW-0812">Transmembrane</keyword>
<feature type="transmembrane region" description="Helical" evidence="5">
    <location>
        <begin position="238"/>
        <end position="261"/>
    </location>
</feature>
<accession>L0I6S1</accession>
<dbReference type="PANTHER" id="PTHR43077:SF10">
    <property type="entry name" value="TRANSPORT PERMEASE PROTEIN"/>
    <property type="match status" value="1"/>
</dbReference>
<dbReference type="GO" id="GO:0016020">
    <property type="term" value="C:membrane"/>
    <property type="evidence" value="ECO:0007669"/>
    <property type="project" value="UniProtKB-SubCell"/>
</dbReference>
<feature type="transmembrane region" description="Helical" evidence="5">
    <location>
        <begin position="329"/>
        <end position="351"/>
    </location>
</feature>
<evidence type="ECO:0000256" key="5">
    <source>
        <dbReference type="SAM" id="Phobius"/>
    </source>
</evidence>
<dbReference type="GO" id="GO:0140359">
    <property type="term" value="F:ABC-type transporter activity"/>
    <property type="evidence" value="ECO:0007669"/>
    <property type="project" value="InterPro"/>
</dbReference>
<dbReference type="Pfam" id="PF12698">
    <property type="entry name" value="ABC2_membrane_3"/>
    <property type="match status" value="1"/>
</dbReference>
<gene>
    <name evidence="7" type="ordered locus">Halru_0613</name>
</gene>
<feature type="transmembrane region" description="Helical" evidence="5">
    <location>
        <begin position="160"/>
        <end position="181"/>
    </location>
</feature>
<dbReference type="RefSeq" id="WP_015299921.1">
    <property type="nucleotide sequence ID" value="NC_019964.1"/>
</dbReference>
<evidence type="ECO:0000256" key="2">
    <source>
        <dbReference type="ARBA" id="ARBA00022692"/>
    </source>
</evidence>
<dbReference type="HOGENOM" id="CLU_066578_0_0_2"/>
<dbReference type="OrthoDB" id="102449at2157"/>
<feature type="transmembrane region" description="Helical" evidence="5">
    <location>
        <begin position="268"/>
        <end position="288"/>
    </location>
</feature>
<dbReference type="EMBL" id="CP003050">
    <property type="protein sequence ID" value="AGB15240.1"/>
    <property type="molecule type" value="Genomic_DNA"/>
</dbReference>
<sequence>MDVRALLRKEALTVRRNAGLFVVVLVLLPAMLTGVTGVYERSIPEDVPVGVVPADDNTSETELAVTRTGVDSFATPVTYDTRAAARDGLAREEVYLVVAVPPDLGTEGADVEFTVVTDRTMVPFEEPANLSVAALDRRLDDALVSDVTVTHDRLGDQRVLTAYLIPVCLVAFVLVYGLVFVPYQVRSERLVLDRLQTTSRLETVLATKIAFYGALTIVPIAVAALVASWMGFDIATLSVFSSVSLILTFVLVAAVGLTILFAMRLRRLALFANVGLLFALLSLSSVVYPVGFFSPTRKAIARTLPTHYATVATRSAMLRDAPMALYADYLLWVAGAAVLALGGLVLALSYYRRRQ</sequence>
<protein>
    <submittedName>
        <fullName evidence="7">ABC-type multidrug transport system, permease component</fullName>
    </submittedName>
</protein>
<proteinExistence type="predicted"/>
<feature type="domain" description="ABC-2 type transporter transmembrane" evidence="6">
    <location>
        <begin position="22"/>
        <end position="341"/>
    </location>
</feature>
<evidence type="ECO:0000256" key="3">
    <source>
        <dbReference type="ARBA" id="ARBA00022989"/>
    </source>
</evidence>
<dbReference type="eggNOG" id="arCOG01464">
    <property type="taxonomic scope" value="Archaea"/>
</dbReference>
<dbReference type="AlphaFoldDB" id="L0I6S1"/>
<dbReference type="KEGG" id="hru:Halru_0613"/>
<dbReference type="Proteomes" id="UP000010846">
    <property type="component" value="Chromosome"/>
</dbReference>
<keyword evidence="3 5" id="KW-1133">Transmembrane helix</keyword>
<name>L0I6S1_HALRX</name>
<evidence type="ECO:0000256" key="1">
    <source>
        <dbReference type="ARBA" id="ARBA00004141"/>
    </source>
</evidence>
<feature type="transmembrane region" description="Helical" evidence="5">
    <location>
        <begin position="209"/>
        <end position="232"/>
    </location>
</feature>
<keyword evidence="4 5" id="KW-0472">Membrane</keyword>
<reference evidence="7" key="1">
    <citation type="submission" date="2011-09" db="EMBL/GenBank/DDBJ databases">
        <title>Complete sequence of Halovivax ruber XH-70.</title>
        <authorList>
            <consortium name="US DOE Joint Genome Institute"/>
            <person name="Lucas S."/>
            <person name="Han J."/>
            <person name="Lapidus A."/>
            <person name="Cheng J.-F."/>
            <person name="Goodwin L."/>
            <person name="Pitluck S."/>
            <person name="Peters L."/>
            <person name="Mikhailova N."/>
            <person name="Davenport K."/>
            <person name="Detter J.C."/>
            <person name="Han C."/>
            <person name="Tapia R."/>
            <person name="Land M."/>
            <person name="Hauser L."/>
            <person name="Kyrpides N."/>
            <person name="Ivanova N."/>
            <person name="Pagani I."/>
            <person name="Sproer C."/>
            <person name="Anderson I."/>
            <person name="Woyke T."/>
        </authorList>
    </citation>
    <scope>NUCLEOTIDE SEQUENCE</scope>
    <source>
        <strain evidence="7">XH-70</strain>
    </source>
</reference>
<dbReference type="PANTHER" id="PTHR43077">
    <property type="entry name" value="TRANSPORT PERMEASE YVFS-RELATED"/>
    <property type="match status" value="1"/>
</dbReference>
<evidence type="ECO:0000259" key="6">
    <source>
        <dbReference type="Pfam" id="PF12698"/>
    </source>
</evidence>
<evidence type="ECO:0000256" key="4">
    <source>
        <dbReference type="ARBA" id="ARBA00023136"/>
    </source>
</evidence>
<keyword evidence="8" id="KW-1185">Reference proteome</keyword>
<comment type="subcellular location">
    <subcellularLocation>
        <location evidence="1">Membrane</location>
        <topology evidence="1">Multi-pass membrane protein</topology>
    </subcellularLocation>
</comment>
<feature type="transmembrane region" description="Helical" evidence="5">
    <location>
        <begin position="20"/>
        <end position="39"/>
    </location>
</feature>
<evidence type="ECO:0000313" key="7">
    <source>
        <dbReference type="EMBL" id="AGB15240.1"/>
    </source>
</evidence>
<evidence type="ECO:0000313" key="8">
    <source>
        <dbReference type="Proteomes" id="UP000010846"/>
    </source>
</evidence>
<dbReference type="InterPro" id="IPR051328">
    <property type="entry name" value="T7SS_ABC-Transporter"/>
</dbReference>